<gene>
    <name evidence="1" type="ORF">EC844_12920</name>
</gene>
<proteinExistence type="predicted"/>
<name>A0A4R1XBS7_ACICA</name>
<accession>A0A4R1XBS7</accession>
<evidence type="ECO:0000313" key="2">
    <source>
        <dbReference type="Proteomes" id="UP000294963"/>
    </source>
</evidence>
<reference evidence="1 2" key="1">
    <citation type="submission" date="2019-03" db="EMBL/GenBank/DDBJ databases">
        <title>Genomic analyses of the natural microbiome of Caenorhabditis elegans.</title>
        <authorList>
            <person name="Samuel B."/>
        </authorList>
    </citation>
    <scope>NUCLEOTIDE SEQUENCE [LARGE SCALE GENOMIC DNA]</scope>
    <source>
        <strain evidence="1 2">JUb89</strain>
    </source>
</reference>
<dbReference type="Proteomes" id="UP000294963">
    <property type="component" value="Unassembled WGS sequence"/>
</dbReference>
<evidence type="ECO:0000313" key="1">
    <source>
        <dbReference type="EMBL" id="TCM61167.1"/>
    </source>
</evidence>
<evidence type="ECO:0008006" key="3">
    <source>
        <dbReference type="Google" id="ProtNLM"/>
    </source>
</evidence>
<organism evidence="1 2">
    <name type="scientific">Acinetobacter calcoaceticus</name>
    <dbReference type="NCBI Taxonomy" id="471"/>
    <lineage>
        <taxon>Bacteria</taxon>
        <taxon>Pseudomonadati</taxon>
        <taxon>Pseudomonadota</taxon>
        <taxon>Gammaproteobacteria</taxon>
        <taxon>Moraxellales</taxon>
        <taxon>Moraxellaceae</taxon>
        <taxon>Acinetobacter</taxon>
        <taxon>Acinetobacter calcoaceticus/baumannii complex</taxon>
    </lineage>
</organism>
<dbReference type="EMBL" id="SLVJ01000029">
    <property type="protein sequence ID" value="TCM61167.1"/>
    <property type="molecule type" value="Genomic_DNA"/>
</dbReference>
<sequence>MLGGFNVYAYAPNPVEWVDPFGLSPKKPKKPQTANSSGGCIDTIRGIVESTMKNYEKDIQRLDTNAQIGYRGSFASGNKYTTGAPFNPNNFDVDGFINSDYLSAKSVYTNRRRDGSKITEIATIERKIDTDLRSKPCLKGMRSEGFGFRLFKMHELDDLRRKGDIQRRL</sequence>
<protein>
    <recommendedName>
        <fullName evidence="3">RHS repeat-associated core domain protein</fullName>
    </recommendedName>
</protein>
<dbReference type="AlphaFoldDB" id="A0A4R1XBS7"/>
<comment type="caution">
    <text evidence="1">The sequence shown here is derived from an EMBL/GenBank/DDBJ whole genome shotgun (WGS) entry which is preliminary data.</text>
</comment>
<keyword evidence="2" id="KW-1185">Reference proteome</keyword>